<evidence type="ECO:0000256" key="1">
    <source>
        <dbReference type="SAM" id="Coils"/>
    </source>
</evidence>
<accession>A0A0F8CE76</accession>
<feature type="compositionally biased region" description="Basic residues" evidence="2">
    <location>
        <begin position="50"/>
        <end position="61"/>
    </location>
</feature>
<sequence length="430" mass="50541">MDKARNSKRYQKTSEPMQLSASQKSMENGLDQGWTEMMSELNKISSNTVKKTKQSRKKWNKDKKPFYKARFPFDGRKNNNKRWEKKNHRQVAHVAPAARVAKNKNTTELQREKDQNQLLQKELERVSGLNKELNERYQSDVVNKRQQTNTSLENEIQQKFSAELQREKDKCKALQEQLEKTSVSLQEVNTRYETDIKYVRQQAYNLQLHLDKEMKQKKALQADYDKLQAAYTLNQQKFSAECDTEKIKIVQHELETIHVSHCQLRQLYDTDVVAVRQKAETLQRELDRETKAHADTVSEGWRVINTLRAEQDALRQKMAEVNNIQQNAFKRERTFERELEGLKAQLKEQISVNLKLTTELQAEKEDYGTPRKRCRREEKDECEPMKKQATINSGSSLGRIKDVEMSETNLPETTRTPSLWKSPHHFLGLK</sequence>
<feature type="coiled-coil region" evidence="1">
    <location>
        <begin position="272"/>
        <end position="327"/>
    </location>
</feature>
<dbReference type="EMBL" id="KQ042238">
    <property type="protein sequence ID" value="KKF17254.1"/>
    <property type="molecule type" value="Genomic_DNA"/>
</dbReference>
<feature type="region of interest" description="Disordered" evidence="2">
    <location>
        <begin position="1"/>
        <end position="27"/>
    </location>
</feature>
<feature type="compositionally biased region" description="Basic and acidic residues" evidence="2">
    <location>
        <begin position="367"/>
        <end position="386"/>
    </location>
</feature>
<feature type="coiled-coil region" evidence="1">
    <location>
        <begin position="102"/>
        <end position="230"/>
    </location>
</feature>
<feature type="region of interest" description="Disordered" evidence="2">
    <location>
        <begin position="367"/>
        <end position="387"/>
    </location>
</feature>
<protein>
    <submittedName>
        <fullName evidence="3">Uncharacterized protein</fullName>
    </submittedName>
</protein>
<feature type="region of interest" description="Disordered" evidence="2">
    <location>
        <begin position="47"/>
        <end position="89"/>
    </location>
</feature>
<evidence type="ECO:0000256" key="2">
    <source>
        <dbReference type="SAM" id="MobiDB-lite"/>
    </source>
</evidence>
<evidence type="ECO:0000313" key="3">
    <source>
        <dbReference type="EMBL" id="KKF17254.1"/>
    </source>
</evidence>
<organism evidence="3">
    <name type="scientific">Larimichthys crocea</name>
    <name type="common">Large yellow croaker</name>
    <name type="synonym">Pseudosciaena crocea</name>
    <dbReference type="NCBI Taxonomy" id="215358"/>
    <lineage>
        <taxon>Eukaryota</taxon>
        <taxon>Metazoa</taxon>
        <taxon>Chordata</taxon>
        <taxon>Craniata</taxon>
        <taxon>Vertebrata</taxon>
        <taxon>Euteleostomi</taxon>
        <taxon>Actinopterygii</taxon>
        <taxon>Neopterygii</taxon>
        <taxon>Teleostei</taxon>
        <taxon>Neoteleostei</taxon>
        <taxon>Acanthomorphata</taxon>
        <taxon>Eupercaria</taxon>
        <taxon>Sciaenidae</taxon>
        <taxon>Larimichthys</taxon>
    </lineage>
</organism>
<name>A0A0F8CE76_LARCR</name>
<keyword evidence="1" id="KW-0175">Coiled coil</keyword>
<feature type="region of interest" description="Disordered" evidence="2">
    <location>
        <begin position="409"/>
        <end position="430"/>
    </location>
</feature>
<feature type="compositionally biased region" description="Polar residues" evidence="2">
    <location>
        <begin position="409"/>
        <end position="419"/>
    </location>
</feature>
<gene>
    <name evidence="3" type="ORF">EH28_05353</name>
</gene>
<reference evidence="3" key="1">
    <citation type="journal article" date="2015" name="PLoS Genet.">
        <title>Genome Sequencing of the Perciform Fish Larimichthys crocea Provides Insights into Molecular and Genetic Mechanisms of Stress Adaptation.</title>
        <authorList>
            <person name="Ao J."/>
            <person name="Mu Y."/>
            <person name="Xiang L.X."/>
            <person name="Fan D."/>
            <person name="Feng M."/>
            <person name="Zhang S."/>
            <person name="Shi Q."/>
            <person name="Zhu L.Y."/>
            <person name="Li T."/>
            <person name="Ding Y."/>
            <person name="Nie L."/>
            <person name="Li Q."/>
            <person name="Dong W.R."/>
            <person name="Jiang L."/>
            <person name="Sun B."/>
            <person name="Zhang X."/>
            <person name="Li M."/>
            <person name="Zhang H.Q."/>
            <person name="Xie S."/>
            <person name="Zhu Y."/>
            <person name="Jiang X."/>
            <person name="Wang X."/>
            <person name="Mu P."/>
            <person name="Chen W."/>
            <person name="Yue Z."/>
            <person name="Wang Z."/>
            <person name="Wang J."/>
            <person name="Shao J.Z."/>
            <person name="Chen X."/>
        </authorList>
    </citation>
    <scope>NUCLEOTIDE SEQUENCE [LARGE SCALE GENOMIC DNA]</scope>
    <source>
        <strain evidence="3">SSNF</strain>
        <tissue evidence="3">Blood</tissue>
    </source>
</reference>
<feature type="compositionally biased region" description="Basic residues" evidence="2">
    <location>
        <begin position="1"/>
        <end position="11"/>
    </location>
</feature>
<feature type="compositionally biased region" description="Basic residues" evidence="2">
    <location>
        <begin position="78"/>
        <end position="89"/>
    </location>
</feature>
<feature type="compositionally biased region" description="Polar residues" evidence="2">
    <location>
        <begin position="13"/>
        <end position="26"/>
    </location>
</feature>
<dbReference type="AlphaFoldDB" id="A0A0F8CE76"/>
<proteinExistence type="predicted"/>